<gene>
    <name evidence="3" type="ORF">K5L39_15965</name>
</gene>
<evidence type="ECO:0000259" key="1">
    <source>
        <dbReference type="Pfam" id="PF01796"/>
    </source>
</evidence>
<accession>A0ABU5YZW5</accession>
<dbReference type="InterPro" id="IPR052513">
    <property type="entry name" value="Thioester_dehydratase-like"/>
</dbReference>
<proteinExistence type="predicted"/>
<dbReference type="PANTHER" id="PTHR34075">
    <property type="entry name" value="BLR3430 PROTEIN"/>
    <property type="match status" value="1"/>
</dbReference>
<dbReference type="InterPro" id="IPR002878">
    <property type="entry name" value="ChsH2_C"/>
</dbReference>
<evidence type="ECO:0000313" key="3">
    <source>
        <dbReference type="EMBL" id="MEB3070682.1"/>
    </source>
</evidence>
<organism evidence="3 4">
    <name type="scientific">[Mycobacterium] vasticus</name>
    <dbReference type="NCBI Taxonomy" id="2875777"/>
    <lineage>
        <taxon>Bacteria</taxon>
        <taxon>Bacillati</taxon>
        <taxon>Actinomycetota</taxon>
        <taxon>Actinomycetes</taxon>
        <taxon>Mycobacteriales</taxon>
        <taxon>Mycobacteriaceae</taxon>
        <taxon>Mycolicibacter</taxon>
    </lineage>
</organism>
<keyword evidence="4" id="KW-1185">Reference proteome</keyword>
<dbReference type="Pfam" id="PF01796">
    <property type="entry name" value="OB_ChsH2_C"/>
    <property type="match status" value="1"/>
</dbReference>
<evidence type="ECO:0000313" key="4">
    <source>
        <dbReference type="Proteomes" id="UP001299283"/>
    </source>
</evidence>
<dbReference type="RefSeq" id="WP_329779597.1">
    <property type="nucleotide sequence ID" value="NZ_JAYJJQ010000016.1"/>
</dbReference>
<protein>
    <submittedName>
        <fullName evidence="3">OB-fold domain-containing protein</fullName>
    </submittedName>
</protein>
<dbReference type="EMBL" id="JAYJJQ010000016">
    <property type="protein sequence ID" value="MEB3070682.1"/>
    <property type="molecule type" value="Genomic_DNA"/>
</dbReference>
<name>A0ABU5YZW5_9MYCO</name>
<dbReference type="Pfam" id="PF12172">
    <property type="entry name" value="zf-ChsH2"/>
    <property type="match status" value="1"/>
</dbReference>
<feature type="domain" description="ChsH2 C-terminal OB-fold" evidence="1">
    <location>
        <begin position="59"/>
        <end position="121"/>
    </location>
</feature>
<evidence type="ECO:0000259" key="2">
    <source>
        <dbReference type="Pfam" id="PF12172"/>
    </source>
</evidence>
<dbReference type="InterPro" id="IPR022002">
    <property type="entry name" value="ChsH2_Znr"/>
</dbReference>
<comment type="caution">
    <text evidence="3">The sequence shown here is derived from an EMBL/GenBank/DDBJ whole genome shotgun (WGS) entry which is preliminary data.</text>
</comment>
<feature type="domain" description="ChsH2 rubredoxin-like zinc ribbon" evidence="2">
    <location>
        <begin position="19"/>
        <end position="54"/>
    </location>
</feature>
<sequence length="138" mass="15240">MTEAKAPLPALDPANTPFWTGGADGNLLICKCDACHRWLHPPVPICRFCLSTDVAPESSSGRGEVLTYTINRQPWLPTLPPPYVIAVIGLDDDPELRLTSRLVDVEPDEVAIGMRVRVCFEEAGDVWLPLFTPERSRS</sequence>
<dbReference type="Proteomes" id="UP001299283">
    <property type="component" value="Unassembled WGS sequence"/>
</dbReference>
<reference evidence="3 4" key="1">
    <citation type="submission" date="2023-12" db="EMBL/GenBank/DDBJ databases">
        <title>Description of new species of Mycobacterium terrae complex isolated from sewage at the Sao Paulo Zoological Park Foundation in Brazil.</title>
        <authorList>
            <person name="Romagnoli C.L."/>
            <person name="Conceicao E.C."/>
            <person name="Machado E."/>
            <person name="Barreto L.B.P.F."/>
            <person name="Sharma A."/>
            <person name="Silva N.M."/>
            <person name="Marques L.E."/>
            <person name="Juliana M.A."/>
            <person name="Lourenco M.C.S."/>
            <person name="Digiampietri L.A."/>
            <person name="Suffys P.N."/>
            <person name="Viana-Niero C."/>
        </authorList>
    </citation>
    <scope>NUCLEOTIDE SEQUENCE [LARGE SCALE GENOMIC DNA]</scope>
    <source>
        <strain evidence="3 4">MYC017</strain>
    </source>
</reference>
<dbReference type="InterPro" id="IPR012340">
    <property type="entry name" value="NA-bd_OB-fold"/>
</dbReference>
<dbReference type="SUPFAM" id="SSF50249">
    <property type="entry name" value="Nucleic acid-binding proteins"/>
    <property type="match status" value="1"/>
</dbReference>
<dbReference type="Gene3D" id="6.10.30.10">
    <property type="match status" value="1"/>
</dbReference>
<dbReference type="PANTHER" id="PTHR34075:SF5">
    <property type="entry name" value="BLR3430 PROTEIN"/>
    <property type="match status" value="1"/>
</dbReference>